<dbReference type="AlphaFoldDB" id="A0A1K2I2B1"/>
<keyword evidence="1" id="KW-0812">Transmembrane</keyword>
<proteinExistence type="predicted"/>
<dbReference type="InterPro" id="IPR022584">
    <property type="entry name" value="DUF2937"/>
</dbReference>
<gene>
    <name evidence="2" type="ORF">SAMN02983003_3708</name>
</gene>
<dbReference type="STRING" id="665118.SAMN02983003_3708"/>
<keyword evidence="1" id="KW-0472">Membrane</keyword>
<sequence>MRRTLSLLGGALIGLALGQFPEYAQQYTQRLGGAVDELRIITADFDRAASEAGLSRQQALARFTATGDDFVGGRGRSMEATFRRYETLSATLARIETADPWTRVTLLPAFLDTDIGQRTLSAYKPALPVTAEGLAWAGAGLGLGYLVFSGLIRFCMLPFSRRHRRRYREAD</sequence>
<keyword evidence="1" id="KW-1133">Transmembrane helix</keyword>
<keyword evidence="3" id="KW-1185">Reference proteome</keyword>
<reference evidence="2 3" key="1">
    <citation type="submission" date="2016-11" db="EMBL/GenBank/DDBJ databases">
        <authorList>
            <person name="Jaros S."/>
            <person name="Januszkiewicz K."/>
            <person name="Wedrychowicz H."/>
        </authorList>
    </citation>
    <scope>NUCLEOTIDE SEQUENCE [LARGE SCALE GENOMIC DNA]</scope>
    <source>
        <strain evidence="2 3">ATCC 23634</strain>
    </source>
</reference>
<feature type="transmembrane region" description="Helical" evidence="1">
    <location>
        <begin position="134"/>
        <end position="156"/>
    </location>
</feature>
<evidence type="ECO:0008006" key="4">
    <source>
        <dbReference type="Google" id="ProtNLM"/>
    </source>
</evidence>
<dbReference type="EMBL" id="FPKU01000003">
    <property type="protein sequence ID" value="SFZ86526.1"/>
    <property type="molecule type" value="Genomic_DNA"/>
</dbReference>
<evidence type="ECO:0000256" key="1">
    <source>
        <dbReference type="SAM" id="Phobius"/>
    </source>
</evidence>
<name>A0A1K2I2B1_9HYPH</name>
<dbReference type="Proteomes" id="UP000183447">
    <property type="component" value="Unassembled WGS sequence"/>
</dbReference>
<accession>A0A1K2I2B1</accession>
<dbReference type="OrthoDB" id="193051at2"/>
<evidence type="ECO:0000313" key="3">
    <source>
        <dbReference type="Proteomes" id="UP000183447"/>
    </source>
</evidence>
<evidence type="ECO:0000313" key="2">
    <source>
        <dbReference type="EMBL" id="SFZ86526.1"/>
    </source>
</evidence>
<organism evidence="2 3">
    <name type="scientific">Devosia enhydra</name>
    <dbReference type="NCBI Taxonomy" id="665118"/>
    <lineage>
        <taxon>Bacteria</taxon>
        <taxon>Pseudomonadati</taxon>
        <taxon>Pseudomonadota</taxon>
        <taxon>Alphaproteobacteria</taxon>
        <taxon>Hyphomicrobiales</taxon>
        <taxon>Devosiaceae</taxon>
        <taxon>Devosia</taxon>
    </lineage>
</organism>
<dbReference type="RefSeq" id="WP_072346142.1">
    <property type="nucleotide sequence ID" value="NZ_FPKU01000003.1"/>
</dbReference>
<dbReference type="Pfam" id="PF11157">
    <property type="entry name" value="DUF2937"/>
    <property type="match status" value="1"/>
</dbReference>
<protein>
    <recommendedName>
        <fullName evidence="4">DUF2937 family protein</fullName>
    </recommendedName>
</protein>